<evidence type="ECO:0000313" key="2">
    <source>
        <dbReference type="Proteomes" id="UP000072421"/>
    </source>
</evidence>
<evidence type="ECO:0000313" key="1">
    <source>
        <dbReference type="EMBL" id="AMO94988.1"/>
    </source>
</evidence>
<dbReference type="RefSeq" id="WP_274377026.1">
    <property type="nucleotide sequence ID" value="NZ_CBIGRP010000091.1"/>
</dbReference>
<sequence length="44" mass="4908">MPLPDPNDLPMVPPLAQPASKLVNNSDATIKPPFDVFMMCFPFY</sequence>
<proteinExistence type="predicted"/>
<accession>A0A127PB56</accession>
<name>A0A127PB56_9BURK</name>
<reference evidence="1 2" key="1">
    <citation type="submission" date="2015-11" db="EMBL/GenBank/DDBJ databases">
        <title>Exploring the genomic traits of fungus-feeding bacterial genus Collimonas.</title>
        <authorList>
            <person name="Song C."/>
            <person name="Schmidt R."/>
            <person name="de Jager V."/>
            <person name="Krzyzanowska D."/>
            <person name="Jongedijk E."/>
            <person name="Cankar K."/>
            <person name="Beekwilder J."/>
            <person name="van Veen A."/>
            <person name="de Boer W."/>
            <person name="van Veen J.A."/>
            <person name="Garbeva P."/>
        </authorList>
    </citation>
    <scope>NUCLEOTIDE SEQUENCE [LARGE SCALE GENOMIC DNA]</scope>
    <source>
        <strain evidence="1 2">Ter6</strain>
    </source>
</reference>
<dbReference type="AlphaFoldDB" id="A0A127PB56"/>
<dbReference type="PATRIC" id="fig|158899.10.peg.2301"/>
<protein>
    <submittedName>
        <fullName evidence="1">Uncharacterized protein</fullName>
    </submittedName>
</protein>
<organism evidence="1">
    <name type="scientific">Collimonas fungivorans</name>
    <dbReference type="NCBI Taxonomy" id="158899"/>
    <lineage>
        <taxon>Bacteria</taxon>
        <taxon>Pseudomonadati</taxon>
        <taxon>Pseudomonadota</taxon>
        <taxon>Betaproteobacteria</taxon>
        <taxon>Burkholderiales</taxon>
        <taxon>Oxalobacteraceae</taxon>
        <taxon>Collimonas</taxon>
    </lineage>
</organism>
<gene>
    <name evidence="1" type="ORF">CFter6_2304</name>
</gene>
<dbReference type="EMBL" id="CP013232">
    <property type="protein sequence ID" value="AMO94988.1"/>
    <property type="molecule type" value="Genomic_DNA"/>
</dbReference>
<dbReference type="Proteomes" id="UP000072421">
    <property type="component" value="Chromosome"/>
</dbReference>